<evidence type="ECO:0000313" key="6">
    <source>
        <dbReference type="Proteomes" id="UP001165082"/>
    </source>
</evidence>
<dbReference type="PANTHER" id="PTHR31109">
    <property type="entry name" value="PROTEIN FAM207A"/>
    <property type="match status" value="1"/>
</dbReference>
<comment type="subcellular location">
    <subcellularLocation>
        <location evidence="1">Nucleus</location>
        <location evidence="1">Nucleolus</location>
    </subcellularLocation>
</comment>
<dbReference type="PANTHER" id="PTHR31109:SF2">
    <property type="entry name" value="RIBOSOME BIOGENESIS PROTEIN SLX9 HOMOLOG"/>
    <property type="match status" value="1"/>
</dbReference>
<feature type="compositionally biased region" description="Basic and acidic residues" evidence="4">
    <location>
        <begin position="191"/>
        <end position="206"/>
    </location>
</feature>
<evidence type="ECO:0008006" key="7">
    <source>
        <dbReference type="Google" id="ProtNLM"/>
    </source>
</evidence>
<reference evidence="5" key="1">
    <citation type="submission" date="2022-07" db="EMBL/GenBank/DDBJ databases">
        <title>Genome analysis of Parmales, a sister group of diatoms, reveals the evolutionary specialization of diatoms from phago-mixotrophs to photoautotrophs.</title>
        <authorList>
            <person name="Ban H."/>
            <person name="Sato S."/>
            <person name="Yoshikawa S."/>
            <person name="Kazumasa Y."/>
            <person name="Nakamura Y."/>
            <person name="Ichinomiya M."/>
            <person name="Saitoh K."/>
            <person name="Sato N."/>
            <person name="Blanc-Mathieu R."/>
            <person name="Endo H."/>
            <person name="Kuwata A."/>
            <person name="Ogata H."/>
        </authorList>
    </citation>
    <scope>NUCLEOTIDE SEQUENCE</scope>
</reference>
<dbReference type="GO" id="GO:0030688">
    <property type="term" value="C:preribosome, small subunit precursor"/>
    <property type="evidence" value="ECO:0007669"/>
    <property type="project" value="InterPro"/>
</dbReference>
<dbReference type="EMBL" id="BRXZ01004559">
    <property type="protein sequence ID" value="GMH51262.1"/>
    <property type="molecule type" value="Genomic_DNA"/>
</dbReference>
<comment type="similarity">
    <text evidence="2">Belongs to the SLX9 family.</text>
</comment>
<name>A0A9W6ZHA2_9STRA</name>
<keyword evidence="6" id="KW-1185">Reference proteome</keyword>
<dbReference type="Pfam" id="PF15341">
    <property type="entry name" value="SLX9"/>
    <property type="match status" value="1"/>
</dbReference>
<feature type="compositionally biased region" description="Polar residues" evidence="4">
    <location>
        <begin position="10"/>
        <end position="23"/>
    </location>
</feature>
<feature type="region of interest" description="Disordered" evidence="4">
    <location>
        <begin position="102"/>
        <end position="127"/>
    </location>
</feature>
<comment type="caution">
    <text evidence="5">The sequence shown here is derived from an EMBL/GenBank/DDBJ whole genome shotgun (WGS) entry which is preliminary data.</text>
</comment>
<dbReference type="AlphaFoldDB" id="A0A9W6ZHA2"/>
<proteinExistence type="inferred from homology"/>
<evidence type="ECO:0000256" key="3">
    <source>
        <dbReference type="ARBA" id="ARBA00023242"/>
    </source>
</evidence>
<keyword evidence="3" id="KW-0539">Nucleus</keyword>
<protein>
    <recommendedName>
        <fullName evidence="7">Ribosome biogenesis protein SLX9</fullName>
    </recommendedName>
</protein>
<feature type="compositionally biased region" description="Basic residues" evidence="4">
    <location>
        <begin position="207"/>
        <end position="219"/>
    </location>
</feature>
<feature type="compositionally biased region" description="Low complexity" evidence="4">
    <location>
        <begin position="24"/>
        <end position="33"/>
    </location>
</feature>
<evidence type="ECO:0000256" key="2">
    <source>
        <dbReference type="ARBA" id="ARBA00011022"/>
    </source>
</evidence>
<feature type="compositionally biased region" description="Basic and acidic residues" evidence="4">
    <location>
        <begin position="169"/>
        <end position="181"/>
    </location>
</feature>
<dbReference type="GO" id="GO:0005730">
    <property type="term" value="C:nucleolus"/>
    <property type="evidence" value="ECO:0007669"/>
    <property type="project" value="UniProtKB-SubCell"/>
</dbReference>
<dbReference type="GO" id="GO:0030686">
    <property type="term" value="C:90S preribosome"/>
    <property type="evidence" value="ECO:0007669"/>
    <property type="project" value="InterPro"/>
</dbReference>
<feature type="compositionally biased region" description="Basic and acidic residues" evidence="4">
    <location>
        <begin position="106"/>
        <end position="125"/>
    </location>
</feature>
<evidence type="ECO:0000256" key="1">
    <source>
        <dbReference type="ARBA" id="ARBA00004604"/>
    </source>
</evidence>
<evidence type="ECO:0000256" key="4">
    <source>
        <dbReference type="SAM" id="MobiDB-lite"/>
    </source>
</evidence>
<dbReference type="GO" id="GO:0000462">
    <property type="term" value="P:maturation of SSU-rRNA from tricistronic rRNA transcript (SSU-rRNA, 5.8S rRNA, LSU-rRNA)"/>
    <property type="evidence" value="ECO:0007669"/>
    <property type="project" value="InterPro"/>
</dbReference>
<feature type="region of interest" description="Disordered" evidence="4">
    <location>
        <begin position="169"/>
        <end position="219"/>
    </location>
</feature>
<dbReference type="Proteomes" id="UP001165082">
    <property type="component" value="Unassembled WGS sequence"/>
</dbReference>
<feature type="region of interest" description="Disordered" evidence="4">
    <location>
        <begin position="1"/>
        <end position="78"/>
    </location>
</feature>
<organism evidence="5 6">
    <name type="scientific">Triparma retinervis</name>
    <dbReference type="NCBI Taxonomy" id="2557542"/>
    <lineage>
        <taxon>Eukaryota</taxon>
        <taxon>Sar</taxon>
        <taxon>Stramenopiles</taxon>
        <taxon>Ochrophyta</taxon>
        <taxon>Bolidophyceae</taxon>
        <taxon>Parmales</taxon>
        <taxon>Triparmaceae</taxon>
        <taxon>Triparma</taxon>
    </lineage>
</organism>
<accession>A0A9W6ZHA2</accession>
<feature type="compositionally biased region" description="Polar residues" evidence="4">
    <location>
        <begin position="34"/>
        <end position="49"/>
    </location>
</feature>
<dbReference type="OrthoDB" id="18703at2759"/>
<sequence length="219" mass="23823">MPKANKVGKTRQSSKSNQQFAPPSTSISSSSSIAPNETNGIDGDSQSPTIPKGDGLSRGQKKRLAKRQAYEKRMQRVNTSLNLTELREKKKVQGMMGGMEDALEGVEVKEKGGAGGAEKKEEKKVLVNTNHRKHVVGVSEVSHMKLVLEHPEFKSNPFGAIMTHLKNEVGEGRDCSGDARLGKGGKKSKKGEKGEKREGGGEVGEQKKKRNGSRKRFNN</sequence>
<gene>
    <name evidence="5" type="ORF">TrRE_jg11352</name>
</gene>
<evidence type="ECO:0000313" key="5">
    <source>
        <dbReference type="EMBL" id="GMH51262.1"/>
    </source>
</evidence>
<dbReference type="InterPro" id="IPR028160">
    <property type="entry name" value="Slx9-like"/>
</dbReference>